<dbReference type="AlphaFoldDB" id="A0AAV9EMF7"/>
<evidence type="ECO:0000313" key="2">
    <source>
        <dbReference type="Proteomes" id="UP001180020"/>
    </source>
</evidence>
<organism evidence="1 2">
    <name type="scientific">Acorus calamus</name>
    <name type="common">Sweet flag</name>
    <dbReference type="NCBI Taxonomy" id="4465"/>
    <lineage>
        <taxon>Eukaryota</taxon>
        <taxon>Viridiplantae</taxon>
        <taxon>Streptophyta</taxon>
        <taxon>Embryophyta</taxon>
        <taxon>Tracheophyta</taxon>
        <taxon>Spermatophyta</taxon>
        <taxon>Magnoliopsida</taxon>
        <taxon>Liliopsida</taxon>
        <taxon>Acoraceae</taxon>
        <taxon>Acorus</taxon>
    </lineage>
</organism>
<reference evidence="1" key="2">
    <citation type="submission" date="2023-06" db="EMBL/GenBank/DDBJ databases">
        <authorList>
            <person name="Ma L."/>
            <person name="Liu K.-W."/>
            <person name="Li Z."/>
            <person name="Hsiao Y.-Y."/>
            <person name="Qi Y."/>
            <person name="Fu T."/>
            <person name="Tang G."/>
            <person name="Zhang D."/>
            <person name="Sun W.-H."/>
            <person name="Liu D.-K."/>
            <person name="Li Y."/>
            <person name="Chen G.-Z."/>
            <person name="Liu X.-D."/>
            <person name="Liao X.-Y."/>
            <person name="Jiang Y.-T."/>
            <person name="Yu X."/>
            <person name="Hao Y."/>
            <person name="Huang J."/>
            <person name="Zhao X.-W."/>
            <person name="Ke S."/>
            <person name="Chen Y.-Y."/>
            <person name="Wu W.-L."/>
            <person name="Hsu J.-L."/>
            <person name="Lin Y.-F."/>
            <person name="Huang M.-D."/>
            <person name="Li C.-Y."/>
            <person name="Huang L."/>
            <person name="Wang Z.-W."/>
            <person name="Zhao X."/>
            <person name="Zhong W.-Y."/>
            <person name="Peng D.-H."/>
            <person name="Ahmad S."/>
            <person name="Lan S."/>
            <person name="Zhang J.-S."/>
            <person name="Tsai W.-C."/>
            <person name="Van De Peer Y."/>
            <person name="Liu Z.-J."/>
        </authorList>
    </citation>
    <scope>NUCLEOTIDE SEQUENCE</scope>
    <source>
        <strain evidence="1">CP</strain>
        <tissue evidence="1">Leaves</tissue>
    </source>
</reference>
<dbReference type="GO" id="GO:0006355">
    <property type="term" value="P:regulation of DNA-templated transcription"/>
    <property type="evidence" value="ECO:0007669"/>
    <property type="project" value="InterPro"/>
</dbReference>
<dbReference type="Proteomes" id="UP001180020">
    <property type="component" value="Unassembled WGS sequence"/>
</dbReference>
<sequence>MSSRRSRSRQSSSSRITDDQIHELVSKLQALLPETRSRGSDKKRDLRLNLHEQFYADRSQRPLFHHRNGIRIHLATTEGMMWIREAVRLGDDADEHLIYGAYDHSDQLFHGHVQLQEDPEQR</sequence>
<dbReference type="PANTHER" id="PTHR46446">
    <property type="entry name" value="TRANSCRIPTION FACTOR PRE"/>
    <property type="match status" value="1"/>
</dbReference>
<name>A0AAV9EMF7_ACOCL</name>
<comment type="caution">
    <text evidence="1">The sequence shown here is derived from an EMBL/GenBank/DDBJ whole genome shotgun (WGS) entry which is preliminary data.</text>
</comment>
<proteinExistence type="predicted"/>
<dbReference type="GO" id="GO:0046983">
    <property type="term" value="F:protein dimerization activity"/>
    <property type="evidence" value="ECO:0007669"/>
    <property type="project" value="InterPro"/>
</dbReference>
<keyword evidence="2" id="KW-1185">Reference proteome</keyword>
<reference evidence="1" key="1">
    <citation type="journal article" date="2023" name="Nat. Commun.">
        <title>Diploid and tetraploid genomes of Acorus and the evolution of monocots.</title>
        <authorList>
            <person name="Ma L."/>
            <person name="Liu K.W."/>
            <person name="Li Z."/>
            <person name="Hsiao Y.Y."/>
            <person name="Qi Y."/>
            <person name="Fu T."/>
            <person name="Tang G.D."/>
            <person name="Zhang D."/>
            <person name="Sun W.H."/>
            <person name="Liu D.K."/>
            <person name="Li Y."/>
            <person name="Chen G.Z."/>
            <person name="Liu X.D."/>
            <person name="Liao X.Y."/>
            <person name="Jiang Y.T."/>
            <person name="Yu X."/>
            <person name="Hao Y."/>
            <person name="Huang J."/>
            <person name="Zhao X.W."/>
            <person name="Ke S."/>
            <person name="Chen Y.Y."/>
            <person name="Wu W.L."/>
            <person name="Hsu J.L."/>
            <person name="Lin Y.F."/>
            <person name="Huang M.D."/>
            <person name="Li C.Y."/>
            <person name="Huang L."/>
            <person name="Wang Z.W."/>
            <person name="Zhao X."/>
            <person name="Zhong W.Y."/>
            <person name="Peng D.H."/>
            <person name="Ahmad S."/>
            <person name="Lan S."/>
            <person name="Zhang J.S."/>
            <person name="Tsai W.C."/>
            <person name="Van de Peer Y."/>
            <person name="Liu Z.J."/>
        </authorList>
    </citation>
    <scope>NUCLEOTIDE SEQUENCE</scope>
    <source>
        <strain evidence="1">CP</strain>
    </source>
</reference>
<gene>
    <name evidence="1" type="ORF">QJS10_CPA06g00518</name>
</gene>
<dbReference type="EMBL" id="JAUJYO010000006">
    <property type="protein sequence ID" value="KAK1313267.1"/>
    <property type="molecule type" value="Genomic_DNA"/>
</dbReference>
<dbReference type="InterPro" id="IPR044293">
    <property type="entry name" value="PRE"/>
</dbReference>
<evidence type="ECO:0000313" key="1">
    <source>
        <dbReference type="EMBL" id="KAK1313267.1"/>
    </source>
</evidence>
<dbReference type="Pfam" id="PF23174">
    <property type="entry name" value="bHLH_ILI"/>
    <property type="match status" value="1"/>
</dbReference>
<dbReference type="PANTHER" id="PTHR46446:SF38">
    <property type="entry name" value="TRANSCRIPTION FACTOR ILI6"/>
    <property type="match status" value="1"/>
</dbReference>
<accession>A0AAV9EMF7</accession>
<dbReference type="GO" id="GO:0040008">
    <property type="term" value="P:regulation of growth"/>
    <property type="evidence" value="ECO:0007669"/>
    <property type="project" value="InterPro"/>
</dbReference>
<protein>
    <submittedName>
        <fullName evidence="1">Uncharacterized protein</fullName>
    </submittedName>
</protein>